<proteinExistence type="predicted"/>
<comment type="caution">
    <text evidence="1">The sequence shown here is derived from an EMBL/GenBank/DDBJ whole genome shotgun (WGS) entry which is preliminary data.</text>
</comment>
<sequence>MSMPDLIAKGEQQTDAGVLEMVMEGLFMQDQLG</sequence>
<keyword evidence="2" id="KW-1185">Reference proteome</keyword>
<dbReference type="AlphaFoldDB" id="A0A392V7M7"/>
<reference evidence="1 2" key="1">
    <citation type="journal article" date="2018" name="Front. Plant Sci.">
        <title>Red Clover (Trifolium pratense) and Zigzag Clover (T. medium) - A Picture of Genomic Similarities and Differences.</title>
        <authorList>
            <person name="Dluhosova J."/>
            <person name="Istvanek J."/>
            <person name="Nedelnik J."/>
            <person name="Repkova J."/>
        </authorList>
    </citation>
    <scope>NUCLEOTIDE SEQUENCE [LARGE SCALE GENOMIC DNA]</scope>
    <source>
        <strain evidence="2">cv. 10/8</strain>
        <tissue evidence="1">Leaf</tissue>
    </source>
</reference>
<dbReference type="EMBL" id="LXQA011063065">
    <property type="protein sequence ID" value="MCI83269.1"/>
    <property type="molecule type" value="Genomic_DNA"/>
</dbReference>
<dbReference type="Proteomes" id="UP000265520">
    <property type="component" value="Unassembled WGS sequence"/>
</dbReference>
<evidence type="ECO:0000313" key="1">
    <source>
        <dbReference type="EMBL" id="MCI83269.1"/>
    </source>
</evidence>
<name>A0A392V7M7_9FABA</name>
<feature type="non-terminal residue" evidence="1">
    <location>
        <position position="33"/>
    </location>
</feature>
<accession>A0A392V7M7</accession>
<protein>
    <submittedName>
        <fullName evidence="1">Uncharacterized protein</fullName>
    </submittedName>
</protein>
<organism evidence="1 2">
    <name type="scientific">Trifolium medium</name>
    <dbReference type="NCBI Taxonomy" id="97028"/>
    <lineage>
        <taxon>Eukaryota</taxon>
        <taxon>Viridiplantae</taxon>
        <taxon>Streptophyta</taxon>
        <taxon>Embryophyta</taxon>
        <taxon>Tracheophyta</taxon>
        <taxon>Spermatophyta</taxon>
        <taxon>Magnoliopsida</taxon>
        <taxon>eudicotyledons</taxon>
        <taxon>Gunneridae</taxon>
        <taxon>Pentapetalae</taxon>
        <taxon>rosids</taxon>
        <taxon>fabids</taxon>
        <taxon>Fabales</taxon>
        <taxon>Fabaceae</taxon>
        <taxon>Papilionoideae</taxon>
        <taxon>50 kb inversion clade</taxon>
        <taxon>NPAAA clade</taxon>
        <taxon>Hologalegina</taxon>
        <taxon>IRL clade</taxon>
        <taxon>Trifolieae</taxon>
        <taxon>Trifolium</taxon>
    </lineage>
</organism>
<evidence type="ECO:0000313" key="2">
    <source>
        <dbReference type="Proteomes" id="UP000265520"/>
    </source>
</evidence>